<evidence type="ECO:0000256" key="1">
    <source>
        <dbReference type="SAM" id="MobiDB-lite"/>
    </source>
</evidence>
<sequence>MVWMATQQLAIRGKRRRIWGGAFLCWVLLILVTPKIPHSPKHHLYADMRNLLGVPNTLNVITNFPFLVVGALGFVLCVQGGFFNISLPGEVWGWALFYAGTAGVAFGSAYYHLKPDDRRVAWDTLPVNSELQMMIAYSSLFSSFIVERLGGRIGLSCLFALLFIAFLSIAYDSFVLSPLQSCVKHLMEVVHDVPVDSVYSNSNNVICVPTKIYSLKILALGRSIEAILSSVKNKSKFFTGVYLLSKFESVADKKIYRANHFIISGHSLEHLCLVMVPVLLSIMLMNRKIKCQRCDSFHHPPIFLVPPFSFPSHPSHSSIFPLQNLTISTPIQTLSLKSNSNPFLAMTDRVYPSSKPNANGGAAAAPAAPAAATTAGTTANPPSTKPQLRQPYRPKPQYHNRHHRRSSRNLCCCCCFWSFLILIALALLAAIAGAAVYILYRPHRPEFTLTSVRIAKLNLTTTADFSTSHLATLFNLTLTSENPNNHLTFSYDPFTLLLSTTRDVQVANGSIPAFTSATKNSTFFRSVLSTSQDLDVESVKSLRSDLRKQSGVALKLQIDTEVKLSMGKLRSKKVGIRVTCEGIKGVVPKGKTPSVASVSNSKCNVDLRIKIWKWTF</sequence>
<feature type="region of interest" description="Disordered" evidence="1">
    <location>
        <begin position="357"/>
        <end position="401"/>
    </location>
</feature>
<evidence type="ECO:0000256" key="2">
    <source>
        <dbReference type="SAM" id="Phobius"/>
    </source>
</evidence>
<accession>A0A498JCI9</accession>
<feature type="compositionally biased region" description="Low complexity" evidence="1">
    <location>
        <begin position="357"/>
        <end position="382"/>
    </location>
</feature>
<feature type="transmembrane region" description="Helical" evidence="2">
    <location>
        <begin position="57"/>
        <end position="79"/>
    </location>
</feature>
<reference evidence="4 5" key="1">
    <citation type="submission" date="2018-10" db="EMBL/GenBank/DDBJ databases">
        <title>A high-quality apple genome assembly.</title>
        <authorList>
            <person name="Hu J."/>
        </authorList>
    </citation>
    <scope>NUCLEOTIDE SEQUENCE [LARGE SCALE GENOMIC DNA]</scope>
    <source>
        <strain evidence="5">cv. HFTH1</strain>
        <tissue evidence="4">Young leaf</tissue>
    </source>
</reference>
<gene>
    <name evidence="4" type="ORF">DVH24_020445</name>
</gene>
<feature type="transmembrane region" description="Helical" evidence="2">
    <location>
        <begin position="153"/>
        <end position="171"/>
    </location>
</feature>
<comment type="caution">
    <text evidence="4">The sequence shown here is derived from an EMBL/GenBank/DDBJ whole genome shotgun (WGS) entry which is preliminary data.</text>
</comment>
<dbReference type="Proteomes" id="UP000290289">
    <property type="component" value="Chromosome 8"/>
</dbReference>
<feature type="transmembrane region" description="Helical" evidence="2">
    <location>
        <begin position="91"/>
        <end position="111"/>
    </location>
</feature>
<keyword evidence="2" id="KW-0472">Membrane</keyword>
<organism evidence="4 5">
    <name type="scientific">Malus domestica</name>
    <name type="common">Apple</name>
    <name type="synonym">Pyrus malus</name>
    <dbReference type="NCBI Taxonomy" id="3750"/>
    <lineage>
        <taxon>Eukaryota</taxon>
        <taxon>Viridiplantae</taxon>
        <taxon>Streptophyta</taxon>
        <taxon>Embryophyta</taxon>
        <taxon>Tracheophyta</taxon>
        <taxon>Spermatophyta</taxon>
        <taxon>Magnoliopsida</taxon>
        <taxon>eudicotyledons</taxon>
        <taxon>Gunneridae</taxon>
        <taxon>Pentapetalae</taxon>
        <taxon>rosids</taxon>
        <taxon>fabids</taxon>
        <taxon>Rosales</taxon>
        <taxon>Rosaceae</taxon>
        <taxon>Amygdaloideae</taxon>
        <taxon>Maleae</taxon>
        <taxon>Malus</taxon>
    </lineage>
</organism>
<dbReference type="InterPro" id="IPR004864">
    <property type="entry name" value="LEA_2"/>
</dbReference>
<feature type="domain" description="Late embryogenesis abundant protein LEA-2 subgroup" evidence="3">
    <location>
        <begin position="477"/>
        <end position="580"/>
    </location>
</feature>
<dbReference type="Pfam" id="PF03168">
    <property type="entry name" value="LEA_2"/>
    <property type="match status" value="1"/>
</dbReference>
<feature type="transmembrane region" description="Helical" evidence="2">
    <location>
        <begin position="416"/>
        <end position="440"/>
    </location>
</feature>
<dbReference type="PANTHER" id="PTHR34368">
    <property type="entry name" value="OS01G0962200 PROTEIN"/>
    <property type="match status" value="1"/>
</dbReference>
<evidence type="ECO:0000259" key="3">
    <source>
        <dbReference type="Pfam" id="PF03168"/>
    </source>
</evidence>
<name>A0A498JCI9_MALDO</name>
<feature type="transmembrane region" description="Helical" evidence="2">
    <location>
        <begin position="18"/>
        <end position="37"/>
    </location>
</feature>
<protein>
    <recommendedName>
        <fullName evidence="3">Late embryogenesis abundant protein LEA-2 subgroup domain-containing protein</fullName>
    </recommendedName>
</protein>
<keyword evidence="2" id="KW-1133">Transmembrane helix</keyword>
<evidence type="ECO:0000313" key="5">
    <source>
        <dbReference type="Proteomes" id="UP000290289"/>
    </source>
</evidence>
<dbReference type="PANTHER" id="PTHR34368:SF2">
    <property type="entry name" value="ALKALINE PHYTOCERAMIDASE (APHC)"/>
    <property type="match status" value="1"/>
</dbReference>
<proteinExistence type="predicted"/>
<keyword evidence="2" id="KW-0812">Transmembrane</keyword>
<keyword evidence="5" id="KW-1185">Reference proteome</keyword>
<dbReference type="AlphaFoldDB" id="A0A498JCI9"/>
<evidence type="ECO:0000313" key="4">
    <source>
        <dbReference type="EMBL" id="RXH91422.1"/>
    </source>
</evidence>
<feature type="transmembrane region" description="Helical" evidence="2">
    <location>
        <begin position="131"/>
        <end position="146"/>
    </location>
</feature>
<dbReference type="EMBL" id="RDQH01000334">
    <property type="protein sequence ID" value="RXH91422.1"/>
    <property type="molecule type" value="Genomic_DNA"/>
</dbReference>